<dbReference type="OrthoDB" id="9903087at2"/>
<evidence type="ECO:0000313" key="2">
    <source>
        <dbReference type="Proteomes" id="UP000294911"/>
    </source>
</evidence>
<dbReference type="AlphaFoldDB" id="A0A4R2R0W5"/>
<gene>
    <name evidence="1" type="ORF">EV191_102320</name>
</gene>
<name>A0A4R2R0W5_9PSEU</name>
<keyword evidence="2" id="KW-1185">Reference proteome</keyword>
<dbReference type="Proteomes" id="UP000294911">
    <property type="component" value="Unassembled WGS sequence"/>
</dbReference>
<proteinExistence type="predicted"/>
<comment type="caution">
    <text evidence="1">The sequence shown here is derived from an EMBL/GenBank/DDBJ whole genome shotgun (WGS) entry which is preliminary data.</text>
</comment>
<protein>
    <recommendedName>
        <fullName evidence="3">HEAT repeat protein</fullName>
    </recommendedName>
</protein>
<accession>A0A4R2R0W5</accession>
<dbReference type="EMBL" id="SLXQ01000002">
    <property type="protein sequence ID" value="TCP55108.1"/>
    <property type="molecule type" value="Genomic_DNA"/>
</dbReference>
<reference evidence="1 2" key="1">
    <citation type="submission" date="2019-03" db="EMBL/GenBank/DDBJ databases">
        <title>Genomic Encyclopedia of Type Strains, Phase IV (KMG-IV): sequencing the most valuable type-strain genomes for metagenomic binning, comparative biology and taxonomic classification.</title>
        <authorList>
            <person name="Goeker M."/>
        </authorList>
    </citation>
    <scope>NUCLEOTIDE SEQUENCE [LARGE SCALE GENOMIC DNA]</scope>
    <source>
        <strain evidence="1 2">DSM 45765</strain>
    </source>
</reference>
<organism evidence="1 2">
    <name type="scientific">Tamaricihabitans halophyticus</name>
    <dbReference type="NCBI Taxonomy" id="1262583"/>
    <lineage>
        <taxon>Bacteria</taxon>
        <taxon>Bacillati</taxon>
        <taxon>Actinomycetota</taxon>
        <taxon>Actinomycetes</taxon>
        <taxon>Pseudonocardiales</taxon>
        <taxon>Pseudonocardiaceae</taxon>
        <taxon>Tamaricihabitans</taxon>
    </lineage>
</organism>
<sequence length="190" mass="21204">MHEFDHLLRRARDRRLSAREIGLVEETLAKGLSANDAYRALMIVGMVATPERNSDAVARYLTDDDPTVAGQALHILNDVWGLGHNYRDDILRLLCGVTGDEAGHATTKALSSAARYLHRTAEWDATDRTIFTAMIDVALDELRLPAQRMHAAVCLRNVMPRSTDEYGRPMPGTVEFDRVILAAWDYLGEA</sequence>
<evidence type="ECO:0008006" key="3">
    <source>
        <dbReference type="Google" id="ProtNLM"/>
    </source>
</evidence>
<evidence type="ECO:0000313" key="1">
    <source>
        <dbReference type="EMBL" id="TCP55108.1"/>
    </source>
</evidence>
<dbReference type="RefSeq" id="WP_132876478.1">
    <property type="nucleotide sequence ID" value="NZ_SLXQ01000002.1"/>
</dbReference>